<evidence type="ECO:0000313" key="2">
    <source>
        <dbReference type="Proteomes" id="UP000306102"/>
    </source>
</evidence>
<evidence type="ECO:0008006" key="3">
    <source>
        <dbReference type="Google" id="ProtNLM"/>
    </source>
</evidence>
<organism evidence="1 2">
    <name type="scientific">Camellia sinensis var. sinensis</name>
    <name type="common">China tea</name>
    <dbReference type="NCBI Taxonomy" id="542762"/>
    <lineage>
        <taxon>Eukaryota</taxon>
        <taxon>Viridiplantae</taxon>
        <taxon>Streptophyta</taxon>
        <taxon>Embryophyta</taxon>
        <taxon>Tracheophyta</taxon>
        <taxon>Spermatophyta</taxon>
        <taxon>Magnoliopsida</taxon>
        <taxon>eudicotyledons</taxon>
        <taxon>Gunneridae</taxon>
        <taxon>Pentapetalae</taxon>
        <taxon>asterids</taxon>
        <taxon>Ericales</taxon>
        <taxon>Theaceae</taxon>
        <taxon>Camellia</taxon>
    </lineage>
</organism>
<accession>A0A4S4CY87</accession>
<dbReference type="AlphaFoldDB" id="A0A4S4CY87"/>
<dbReference type="PANTHER" id="PTHR46100">
    <property type="entry name" value="IMP2'P"/>
    <property type="match status" value="1"/>
</dbReference>
<protein>
    <recommendedName>
        <fullName evidence="3">UspA domain-containing protein</fullName>
    </recommendedName>
</protein>
<dbReference type="InterPro" id="IPR014729">
    <property type="entry name" value="Rossmann-like_a/b/a_fold"/>
</dbReference>
<gene>
    <name evidence="1" type="ORF">TEA_007061</name>
</gene>
<evidence type="ECO:0000313" key="1">
    <source>
        <dbReference type="EMBL" id="THF94852.1"/>
    </source>
</evidence>
<name>A0A4S4CY87_CAMSN</name>
<proteinExistence type="predicted"/>
<dbReference type="EMBL" id="SDRB02013448">
    <property type="protein sequence ID" value="THF94852.1"/>
    <property type="molecule type" value="Genomic_DNA"/>
</dbReference>
<sequence length="326" mass="36263">MHNPSLWLLIKINLGGFIKREKGSKGAHLSESSHEEGLPGTHCATPITALPSFSTSTHSYSNHCATQHSQTLPTTLQSEPLQTLHDPNPDLCFSLDDYCDFGPNFFYPNGAKLQAESTEEQLEPLFDYHRFQPFDVVCLDGLSSLSYMPIVDDVRACPNLVESSSGSHDLQMHKWAQGHCSWVLITVPITTLKQPLQPCVLSHKCQSNSATSDDDILLFFASAIDGLTLTKDATLTYKAEALELQRQLRQLQTHPQCSGTFQDIANSAARQKEIMVLLKIYWGDASGKICEAIDNIPLSCLVIGNRGVGKLKRWEFLIYTHNSRFV</sequence>
<dbReference type="PANTHER" id="PTHR46100:SF4">
    <property type="entry name" value="USPA DOMAIN-CONTAINING PROTEIN"/>
    <property type="match status" value="1"/>
</dbReference>
<dbReference type="STRING" id="542762.A0A4S4CY87"/>
<keyword evidence="2" id="KW-1185">Reference proteome</keyword>
<comment type="caution">
    <text evidence="1">The sequence shown here is derived from an EMBL/GenBank/DDBJ whole genome shotgun (WGS) entry which is preliminary data.</text>
</comment>
<dbReference type="Gene3D" id="3.40.50.620">
    <property type="entry name" value="HUPs"/>
    <property type="match status" value="1"/>
</dbReference>
<reference evidence="1 2" key="1">
    <citation type="journal article" date="2018" name="Proc. Natl. Acad. Sci. U.S.A.">
        <title>Draft genome sequence of Camellia sinensis var. sinensis provides insights into the evolution of the tea genome and tea quality.</title>
        <authorList>
            <person name="Wei C."/>
            <person name="Yang H."/>
            <person name="Wang S."/>
            <person name="Zhao J."/>
            <person name="Liu C."/>
            <person name="Gao L."/>
            <person name="Xia E."/>
            <person name="Lu Y."/>
            <person name="Tai Y."/>
            <person name="She G."/>
            <person name="Sun J."/>
            <person name="Cao H."/>
            <person name="Tong W."/>
            <person name="Gao Q."/>
            <person name="Li Y."/>
            <person name="Deng W."/>
            <person name="Jiang X."/>
            <person name="Wang W."/>
            <person name="Chen Q."/>
            <person name="Zhang S."/>
            <person name="Li H."/>
            <person name="Wu J."/>
            <person name="Wang P."/>
            <person name="Li P."/>
            <person name="Shi C."/>
            <person name="Zheng F."/>
            <person name="Jian J."/>
            <person name="Huang B."/>
            <person name="Shan D."/>
            <person name="Shi M."/>
            <person name="Fang C."/>
            <person name="Yue Y."/>
            <person name="Li F."/>
            <person name="Li D."/>
            <person name="Wei S."/>
            <person name="Han B."/>
            <person name="Jiang C."/>
            <person name="Yin Y."/>
            <person name="Xia T."/>
            <person name="Zhang Z."/>
            <person name="Bennetzen J.L."/>
            <person name="Zhao S."/>
            <person name="Wan X."/>
        </authorList>
    </citation>
    <scope>NUCLEOTIDE SEQUENCE [LARGE SCALE GENOMIC DNA]</scope>
    <source>
        <strain evidence="2">cv. Shuchazao</strain>
        <tissue evidence="1">Leaf</tissue>
    </source>
</reference>
<dbReference type="Proteomes" id="UP000306102">
    <property type="component" value="Unassembled WGS sequence"/>
</dbReference>